<name>A0A915KNA5_ROMCU</name>
<dbReference type="WBParaSite" id="nRc.2.0.1.t40271-RA">
    <property type="protein sequence ID" value="nRc.2.0.1.t40271-RA"/>
    <property type="gene ID" value="nRc.2.0.1.g40271"/>
</dbReference>
<sequence>MPYVVGQDLKTNEQSSADNGHAPRNSPSTLQVVRPAPLRPPYASNALVKRFPELFLPEQLLINTLGGRQRFSAFNYHHQAQFYGYGQMGSNLQTTQSQQDENSGNAITLSQEPLLRRLSARTPRDNGVVTNFRRFSAIKSFKERSTTRSAMVNNYNNNTEIKVNDQKPLLTIDGSMDRENFISEEENSSLATISLPRFHSEGVIDEEHSGKETGELIVKIEGDQAEKAPIAAKIENFKESSKEHSQLSSLSKHSSGSDFGQKTPDGDFPLPPPEMIVEPASSIEFRRGKEHLLITYQANLLNMATEFVSSRVTNLSTTEPIRKLSRVNDRLVIDGSVIEEIPEESSHNFPTVVSTIAEHQSASKTSDSNNNGDDVATVNDKNDDDDGDDDDFREMSETHPMTSSIDEDEEEEDEESSLSENKLCTSFRIKIPYVRNPVDMCVLPDDYFAIADYSNGLVIIGPQGTLIGHKNSIRDVNACGVGALRLRSSDEKCTLLVLVCQNSTQWKINFYEGFQLTQAVDCPEDGQIESWALRRIVVAAENTLYLLASGEYKSCIWTLNLYNNSWAVCFSQYKKWCGIFSDLSIRCCRLLQNSTRAKKFKNKSVNNKENHQNVGKKSSKNCSSIFESISTAADTENKFVRFLLCDWRKARLKNFVLNHKGDEIYTDVGRGEVSSLIVKDDWLYVLCRQKLCIEAYLYRDDDT</sequence>
<dbReference type="AlphaFoldDB" id="A0A915KNA5"/>
<feature type="compositionally biased region" description="Acidic residues" evidence="1">
    <location>
        <begin position="405"/>
        <end position="417"/>
    </location>
</feature>
<keyword evidence="2" id="KW-1185">Reference proteome</keyword>
<feature type="region of interest" description="Disordered" evidence="1">
    <location>
        <begin position="358"/>
        <end position="419"/>
    </location>
</feature>
<evidence type="ECO:0000256" key="1">
    <source>
        <dbReference type="SAM" id="MobiDB-lite"/>
    </source>
</evidence>
<organism evidence="2 3">
    <name type="scientific">Romanomermis culicivorax</name>
    <name type="common">Nematode worm</name>
    <dbReference type="NCBI Taxonomy" id="13658"/>
    <lineage>
        <taxon>Eukaryota</taxon>
        <taxon>Metazoa</taxon>
        <taxon>Ecdysozoa</taxon>
        <taxon>Nematoda</taxon>
        <taxon>Enoplea</taxon>
        <taxon>Dorylaimia</taxon>
        <taxon>Mermithida</taxon>
        <taxon>Mermithoidea</taxon>
        <taxon>Mermithidae</taxon>
        <taxon>Romanomermis</taxon>
    </lineage>
</organism>
<feature type="compositionally biased region" description="Low complexity" evidence="1">
    <location>
        <begin position="246"/>
        <end position="257"/>
    </location>
</feature>
<feature type="compositionally biased region" description="Acidic residues" evidence="1">
    <location>
        <begin position="382"/>
        <end position="392"/>
    </location>
</feature>
<feature type="region of interest" description="Disordered" evidence="1">
    <location>
        <begin position="241"/>
        <end position="275"/>
    </location>
</feature>
<reference evidence="3" key="1">
    <citation type="submission" date="2022-11" db="UniProtKB">
        <authorList>
            <consortium name="WormBaseParasite"/>
        </authorList>
    </citation>
    <scope>IDENTIFICATION</scope>
</reference>
<feature type="region of interest" description="Disordered" evidence="1">
    <location>
        <begin position="1"/>
        <end position="37"/>
    </location>
</feature>
<protein>
    <submittedName>
        <fullName evidence="3">Uncharacterized protein</fullName>
    </submittedName>
</protein>
<accession>A0A915KNA5</accession>
<evidence type="ECO:0000313" key="3">
    <source>
        <dbReference type="WBParaSite" id="nRc.2.0.1.t40271-RA"/>
    </source>
</evidence>
<proteinExistence type="predicted"/>
<feature type="compositionally biased region" description="Polar residues" evidence="1">
    <location>
        <begin position="358"/>
        <end position="372"/>
    </location>
</feature>
<evidence type="ECO:0000313" key="2">
    <source>
        <dbReference type="Proteomes" id="UP000887565"/>
    </source>
</evidence>
<dbReference type="Proteomes" id="UP000887565">
    <property type="component" value="Unplaced"/>
</dbReference>